<name>A0A1Q9D4F7_SYMMI</name>
<keyword evidence="3" id="KW-1185">Reference proteome</keyword>
<sequence length="67" mass="7249">MHLPLVSDALNAHEKPRSEKPGAGGPCDGISLLTSFPCFRRALQSVTGSWFQSIWPCPCRVQDVPGV</sequence>
<protein>
    <submittedName>
        <fullName evidence="2">Uncharacterized protein</fullName>
    </submittedName>
</protein>
<dbReference type="AlphaFoldDB" id="A0A1Q9D4F7"/>
<feature type="region of interest" description="Disordered" evidence="1">
    <location>
        <begin position="1"/>
        <end position="26"/>
    </location>
</feature>
<evidence type="ECO:0000313" key="2">
    <source>
        <dbReference type="EMBL" id="OLP90027.1"/>
    </source>
</evidence>
<dbReference type="EMBL" id="LSRX01000731">
    <property type="protein sequence ID" value="OLP90027.1"/>
    <property type="molecule type" value="Genomic_DNA"/>
</dbReference>
<evidence type="ECO:0000313" key="3">
    <source>
        <dbReference type="Proteomes" id="UP000186817"/>
    </source>
</evidence>
<proteinExistence type="predicted"/>
<organism evidence="2 3">
    <name type="scientific">Symbiodinium microadriaticum</name>
    <name type="common">Dinoflagellate</name>
    <name type="synonym">Zooxanthella microadriatica</name>
    <dbReference type="NCBI Taxonomy" id="2951"/>
    <lineage>
        <taxon>Eukaryota</taxon>
        <taxon>Sar</taxon>
        <taxon>Alveolata</taxon>
        <taxon>Dinophyceae</taxon>
        <taxon>Suessiales</taxon>
        <taxon>Symbiodiniaceae</taxon>
        <taxon>Symbiodinium</taxon>
    </lineage>
</organism>
<feature type="compositionally biased region" description="Basic and acidic residues" evidence="1">
    <location>
        <begin position="11"/>
        <end position="20"/>
    </location>
</feature>
<gene>
    <name evidence="2" type="ORF">AK812_SmicGene28438</name>
</gene>
<accession>A0A1Q9D4F7</accession>
<comment type="caution">
    <text evidence="2">The sequence shown here is derived from an EMBL/GenBank/DDBJ whole genome shotgun (WGS) entry which is preliminary data.</text>
</comment>
<evidence type="ECO:0000256" key="1">
    <source>
        <dbReference type="SAM" id="MobiDB-lite"/>
    </source>
</evidence>
<dbReference type="Proteomes" id="UP000186817">
    <property type="component" value="Unassembled WGS sequence"/>
</dbReference>
<dbReference type="OrthoDB" id="10268184at2759"/>
<reference evidence="2 3" key="1">
    <citation type="submission" date="2016-02" db="EMBL/GenBank/DDBJ databases">
        <title>Genome analysis of coral dinoflagellate symbionts highlights evolutionary adaptations to a symbiotic lifestyle.</title>
        <authorList>
            <person name="Aranda M."/>
            <person name="Li Y."/>
            <person name="Liew Y.J."/>
            <person name="Baumgarten S."/>
            <person name="Simakov O."/>
            <person name="Wilson M."/>
            <person name="Piel J."/>
            <person name="Ashoor H."/>
            <person name="Bougouffa S."/>
            <person name="Bajic V.B."/>
            <person name="Ryu T."/>
            <person name="Ravasi T."/>
            <person name="Bayer T."/>
            <person name="Micklem G."/>
            <person name="Kim H."/>
            <person name="Bhak J."/>
            <person name="Lajeunesse T.C."/>
            <person name="Voolstra C.R."/>
        </authorList>
    </citation>
    <scope>NUCLEOTIDE SEQUENCE [LARGE SCALE GENOMIC DNA]</scope>
    <source>
        <strain evidence="2 3">CCMP2467</strain>
    </source>
</reference>